<comment type="caution">
    <text evidence="1">The sequence shown here is derived from an EMBL/GenBank/DDBJ whole genome shotgun (WGS) entry which is preliminary data.</text>
</comment>
<gene>
    <name evidence="1" type="ORF">AVEN_248613_1</name>
</gene>
<organism evidence="1 2">
    <name type="scientific">Araneus ventricosus</name>
    <name type="common">Orbweaver spider</name>
    <name type="synonym">Epeira ventricosa</name>
    <dbReference type="NCBI Taxonomy" id="182803"/>
    <lineage>
        <taxon>Eukaryota</taxon>
        <taxon>Metazoa</taxon>
        <taxon>Ecdysozoa</taxon>
        <taxon>Arthropoda</taxon>
        <taxon>Chelicerata</taxon>
        <taxon>Arachnida</taxon>
        <taxon>Araneae</taxon>
        <taxon>Araneomorphae</taxon>
        <taxon>Entelegynae</taxon>
        <taxon>Araneoidea</taxon>
        <taxon>Araneidae</taxon>
        <taxon>Araneus</taxon>
    </lineage>
</organism>
<dbReference type="AlphaFoldDB" id="A0A4Y2TZC6"/>
<proteinExistence type="predicted"/>
<protein>
    <submittedName>
        <fullName evidence="1">Uncharacterized protein</fullName>
    </submittedName>
</protein>
<name>A0A4Y2TZC6_ARAVE</name>
<dbReference type="Proteomes" id="UP000499080">
    <property type="component" value="Unassembled WGS sequence"/>
</dbReference>
<sequence length="114" mass="12125">MWLSVAGLAILSKGKPSGTWWKPIGFCRISLLDSGYLVIFSSPSLGISNMAVALLRQQRVQVGQLDVLLPGSNSGAFFVAPRQYTGSVTALLGQQSTPVGQLDILLRGFNSKSS</sequence>
<evidence type="ECO:0000313" key="2">
    <source>
        <dbReference type="Proteomes" id="UP000499080"/>
    </source>
</evidence>
<accession>A0A4Y2TZC6</accession>
<evidence type="ECO:0000313" key="1">
    <source>
        <dbReference type="EMBL" id="GBO05978.1"/>
    </source>
</evidence>
<keyword evidence="2" id="KW-1185">Reference proteome</keyword>
<dbReference type="EMBL" id="BGPR01032439">
    <property type="protein sequence ID" value="GBO05978.1"/>
    <property type="molecule type" value="Genomic_DNA"/>
</dbReference>
<reference evidence="1 2" key="1">
    <citation type="journal article" date="2019" name="Sci. Rep.">
        <title>Orb-weaving spider Araneus ventricosus genome elucidates the spidroin gene catalogue.</title>
        <authorList>
            <person name="Kono N."/>
            <person name="Nakamura H."/>
            <person name="Ohtoshi R."/>
            <person name="Moran D.A.P."/>
            <person name="Shinohara A."/>
            <person name="Yoshida Y."/>
            <person name="Fujiwara M."/>
            <person name="Mori M."/>
            <person name="Tomita M."/>
            <person name="Arakawa K."/>
        </authorList>
    </citation>
    <scope>NUCLEOTIDE SEQUENCE [LARGE SCALE GENOMIC DNA]</scope>
</reference>